<feature type="compositionally biased region" description="Acidic residues" evidence="1">
    <location>
        <begin position="38"/>
        <end position="49"/>
    </location>
</feature>
<dbReference type="OMA" id="IARHIDW"/>
<dbReference type="STRING" id="4533.J3N1G2"/>
<evidence type="ECO:0000313" key="3">
    <source>
        <dbReference type="Proteomes" id="UP000006038"/>
    </source>
</evidence>
<name>J3N1G2_ORYBR</name>
<dbReference type="PANTHER" id="PTHR47069:SF11">
    <property type="entry name" value="OS04G0275550 PROTEIN"/>
    <property type="match status" value="1"/>
</dbReference>
<evidence type="ECO:0000313" key="2">
    <source>
        <dbReference type="EnsemblPlants" id="OB10G13600.1"/>
    </source>
</evidence>
<sequence>MESRGRKHRRGAEAGASSFGETSSEEVRGDSCSSGDGDVNELECAEDSSDAVGSDAASPKVGEDDVAFVAEALRKISRSPEALRDFVRRSTPAAIARHIDWDIVREPQSTEAFLRACIEERGNGTLDTTNPSSMTCRNLARKMKLTFGKNVTKQQCLNFWDACKKRHVLWKWLVTEASGLDRVPGTDAIVASPEWWALQGSKKKNVLQFRNDQLSHIKLDELVFGSSKRSRSSSAMESRAKEEQAHRGCMSGEAALELLENDGYHCPSQVWLAAANLFESEYYRSVFIDWCETPAARLDLIRSAYRWKYHFDIVLDADFAGDRSDAPGGSGSAGGAA</sequence>
<dbReference type="Proteomes" id="UP000006038">
    <property type="component" value="Chromosome 10"/>
</dbReference>
<dbReference type="AlphaFoldDB" id="J3N1G2"/>
<keyword evidence="3" id="KW-1185">Reference proteome</keyword>
<dbReference type="PANTHER" id="PTHR47069">
    <property type="match status" value="1"/>
</dbReference>
<proteinExistence type="predicted"/>
<reference evidence="2" key="1">
    <citation type="journal article" date="2013" name="Nat. Commun.">
        <title>Whole-genome sequencing of Oryza brachyantha reveals mechanisms underlying Oryza genome evolution.</title>
        <authorList>
            <person name="Chen J."/>
            <person name="Huang Q."/>
            <person name="Gao D."/>
            <person name="Wang J."/>
            <person name="Lang Y."/>
            <person name="Liu T."/>
            <person name="Li B."/>
            <person name="Bai Z."/>
            <person name="Luis Goicoechea J."/>
            <person name="Liang C."/>
            <person name="Chen C."/>
            <person name="Zhang W."/>
            <person name="Sun S."/>
            <person name="Liao Y."/>
            <person name="Zhang X."/>
            <person name="Yang L."/>
            <person name="Song C."/>
            <person name="Wang M."/>
            <person name="Shi J."/>
            <person name="Liu G."/>
            <person name="Liu J."/>
            <person name="Zhou H."/>
            <person name="Zhou W."/>
            <person name="Yu Q."/>
            <person name="An N."/>
            <person name="Chen Y."/>
            <person name="Cai Q."/>
            <person name="Wang B."/>
            <person name="Liu B."/>
            <person name="Min J."/>
            <person name="Huang Y."/>
            <person name="Wu H."/>
            <person name="Li Z."/>
            <person name="Zhang Y."/>
            <person name="Yin Y."/>
            <person name="Song W."/>
            <person name="Jiang J."/>
            <person name="Jackson S.A."/>
            <person name="Wing R.A."/>
            <person name="Wang J."/>
            <person name="Chen M."/>
        </authorList>
    </citation>
    <scope>NUCLEOTIDE SEQUENCE [LARGE SCALE GENOMIC DNA]</scope>
    <source>
        <strain evidence="2">cv. IRGC 101232</strain>
    </source>
</reference>
<dbReference type="HOGENOM" id="CLU_824813_0_0_1"/>
<dbReference type="Gramene" id="OB10G13600.1">
    <property type="protein sequence ID" value="OB10G13600.1"/>
    <property type="gene ID" value="OB10G13600"/>
</dbReference>
<feature type="region of interest" description="Disordered" evidence="1">
    <location>
        <begin position="1"/>
        <end position="60"/>
    </location>
</feature>
<feature type="compositionally biased region" description="Basic residues" evidence="1">
    <location>
        <begin position="1"/>
        <end position="10"/>
    </location>
</feature>
<dbReference type="EnsemblPlants" id="OB10G13600.1">
    <property type="protein sequence ID" value="OB10G13600.1"/>
    <property type="gene ID" value="OB10G13600"/>
</dbReference>
<reference evidence="2" key="2">
    <citation type="submission" date="2013-04" db="UniProtKB">
        <authorList>
            <consortium name="EnsemblPlants"/>
        </authorList>
    </citation>
    <scope>IDENTIFICATION</scope>
</reference>
<accession>J3N1G2</accession>
<evidence type="ECO:0000256" key="1">
    <source>
        <dbReference type="SAM" id="MobiDB-lite"/>
    </source>
</evidence>
<protein>
    <submittedName>
        <fullName evidence="2">Uncharacterized protein</fullName>
    </submittedName>
</protein>
<organism evidence="2">
    <name type="scientific">Oryza brachyantha</name>
    <name type="common">malo sina</name>
    <dbReference type="NCBI Taxonomy" id="4533"/>
    <lineage>
        <taxon>Eukaryota</taxon>
        <taxon>Viridiplantae</taxon>
        <taxon>Streptophyta</taxon>
        <taxon>Embryophyta</taxon>
        <taxon>Tracheophyta</taxon>
        <taxon>Spermatophyta</taxon>
        <taxon>Magnoliopsida</taxon>
        <taxon>Liliopsida</taxon>
        <taxon>Poales</taxon>
        <taxon>Poaceae</taxon>
        <taxon>BOP clade</taxon>
        <taxon>Oryzoideae</taxon>
        <taxon>Oryzeae</taxon>
        <taxon>Oryzinae</taxon>
        <taxon>Oryza</taxon>
    </lineage>
</organism>